<evidence type="ECO:0000256" key="6">
    <source>
        <dbReference type="ARBA" id="ARBA00022679"/>
    </source>
</evidence>
<keyword evidence="4" id="KW-1003">Cell membrane</keyword>
<dbReference type="Gene3D" id="1.10.287.130">
    <property type="match status" value="1"/>
</dbReference>
<dbReference type="InterPro" id="IPR005467">
    <property type="entry name" value="His_kinase_dom"/>
</dbReference>
<reference evidence="14" key="1">
    <citation type="submission" date="2020-10" db="EMBL/GenBank/DDBJ databases">
        <authorList>
            <person name="Gilroy R."/>
        </authorList>
    </citation>
    <scope>NUCLEOTIDE SEQUENCE</scope>
    <source>
        <strain evidence="14">CHK158-818</strain>
    </source>
</reference>
<dbReference type="InterPro" id="IPR036890">
    <property type="entry name" value="HATPase_C_sf"/>
</dbReference>
<evidence type="ECO:0000256" key="11">
    <source>
        <dbReference type="ARBA" id="ARBA00023136"/>
    </source>
</evidence>
<dbReference type="CDD" id="cd00082">
    <property type="entry name" value="HisKA"/>
    <property type="match status" value="1"/>
</dbReference>
<evidence type="ECO:0000256" key="4">
    <source>
        <dbReference type="ARBA" id="ARBA00022475"/>
    </source>
</evidence>
<dbReference type="EMBL" id="DVNA01000179">
    <property type="protein sequence ID" value="HIU55735.1"/>
    <property type="molecule type" value="Genomic_DNA"/>
</dbReference>
<keyword evidence="7" id="KW-0547">Nucleotide-binding</keyword>
<dbReference type="PROSITE" id="PS50109">
    <property type="entry name" value="HIS_KIN"/>
    <property type="match status" value="1"/>
</dbReference>
<evidence type="ECO:0000256" key="5">
    <source>
        <dbReference type="ARBA" id="ARBA00022553"/>
    </source>
</evidence>
<dbReference type="FunFam" id="3.30.565.10:FF:000023">
    <property type="entry name" value="PAS domain-containing sensor histidine kinase"/>
    <property type="match status" value="1"/>
</dbReference>
<sequence>MKKSTIWLLVLIMAVTFAGLLYLQISYMGNIVKMREDQFSEIVKRCLWGVSRSLEKEETKKYLIDDLQDQIRYENEIGNYASTPDPSNDTLAQQAKPRVNLSIKHGGKTIVSSFQEIQETLERRVLYQRYLLDELTMEILRTSNNRPITERVDIRKAEMYLRQELQNNGLNVPFQLAISTNEGAIIAQSPDYQPKNKVNLFTQQLFPNDNSTYKLDVYFPTRPNYIYSTMKIFIPSFFFTLVLLITFLFTIVTAFRQKRLTEMKSDFINNMTHEFKTPISTISLAAQMLNDPVVSKSPQMFQHISGVINDETKRLRFQVEKVLQMSMFERQKTMLKLTSVDINDLVLSVATTFKLKVEKFGGTIETDLSATESMATVDEMHFTNVIFNLLDNAVKYSKEGRPIALFIKTWNTGDKIEISIQDNGIGIKKDDLKKIFDKFYRVSTGNVHNVKGFGLGLAYVNKIVRELKGTIRVESEYEVGTKFIITLPLIKN</sequence>
<dbReference type="GO" id="GO:0030295">
    <property type="term" value="F:protein kinase activator activity"/>
    <property type="evidence" value="ECO:0007669"/>
    <property type="project" value="TreeGrafter"/>
</dbReference>
<dbReference type="InterPro" id="IPR036097">
    <property type="entry name" value="HisK_dim/P_sf"/>
</dbReference>
<proteinExistence type="predicted"/>
<dbReference type="SMART" id="SM00387">
    <property type="entry name" value="HATPase_c"/>
    <property type="match status" value="1"/>
</dbReference>
<evidence type="ECO:0000256" key="10">
    <source>
        <dbReference type="ARBA" id="ARBA00023012"/>
    </source>
</evidence>
<keyword evidence="8 14" id="KW-0418">Kinase</keyword>
<feature type="domain" description="Histidine kinase" evidence="13">
    <location>
        <begin position="270"/>
        <end position="491"/>
    </location>
</feature>
<evidence type="ECO:0000256" key="1">
    <source>
        <dbReference type="ARBA" id="ARBA00000085"/>
    </source>
</evidence>
<dbReference type="InterPro" id="IPR050351">
    <property type="entry name" value="BphY/WalK/GraS-like"/>
</dbReference>
<dbReference type="InterPro" id="IPR004358">
    <property type="entry name" value="Sig_transdc_His_kin-like_C"/>
</dbReference>
<dbReference type="EC" id="2.7.13.3" evidence="3"/>
<evidence type="ECO:0000256" key="7">
    <source>
        <dbReference type="ARBA" id="ARBA00022741"/>
    </source>
</evidence>
<dbReference type="SMART" id="SM00388">
    <property type="entry name" value="HisKA"/>
    <property type="match status" value="1"/>
</dbReference>
<evidence type="ECO:0000256" key="3">
    <source>
        <dbReference type="ARBA" id="ARBA00012438"/>
    </source>
</evidence>
<dbReference type="Gene3D" id="3.30.565.10">
    <property type="entry name" value="Histidine kinase-like ATPase, C-terminal domain"/>
    <property type="match status" value="1"/>
</dbReference>
<dbReference type="GO" id="GO:0005524">
    <property type="term" value="F:ATP binding"/>
    <property type="evidence" value="ECO:0007669"/>
    <property type="project" value="UniProtKB-KW"/>
</dbReference>
<dbReference type="Pfam" id="PF02518">
    <property type="entry name" value="HATPase_c"/>
    <property type="match status" value="1"/>
</dbReference>
<accession>A0A9D1M8E2</accession>
<evidence type="ECO:0000256" key="8">
    <source>
        <dbReference type="ARBA" id="ARBA00022777"/>
    </source>
</evidence>
<keyword evidence="12" id="KW-0812">Transmembrane</keyword>
<dbReference type="SUPFAM" id="SSF55874">
    <property type="entry name" value="ATPase domain of HSP90 chaperone/DNA topoisomerase II/histidine kinase"/>
    <property type="match status" value="1"/>
</dbReference>
<dbReference type="Proteomes" id="UP000824112">
    <property type="component" value="Unassembled WGS sequence"/>
</dbReference>
<evidence type="ECO:0000256" key="12">
    <source>
        <dbReference type="SAM" id="Phobius"/>
    </source>
</evidence>
<keyword evidence="11 12" id="KW-0472">Membrane</keyword>
<evidence type="ECO:0000256" key="2">
    <source>
        <dbReference type="ARBA" id="ARBA00004236"/>
    </source>
</evidence>
<keyword evidence="12" id="KW-1133">Transmembrane helix</keyword>
<comment type="subcellular location">
    <subcellularLocation>
        <location evidence="2">Cell membrane</location>
    </subcellularLocation>
</comment>
<evidence type="ECO:0000259" key="13">
    <source>
        <dbReference type="PROSITE" id="PS50109"/>
    </source>
</evidence>
<keyword evidence="10" id="KW-0902">Two-component regulatory system</keyword>
<dbReference type="GO" id="GO:0005886">
    <property type="term" value="C:plasma membrane"/>
    <property type="evidence" value="ECO:0007669"/>
    <property type="project" value="UniProtKB-SubCell"/>
</dbReference>
<feature type="transmembrane region" description="Helical" evidence="12">
    <location>
        <begin position="232"/>
        <end position="255"/>
    </location>
</feature>
<dbReference type="InterPro" id="IPR003594">
    <property type="entry name" value="HATPase_dom"/>
</dbReference>
<protein>
    <recommendedName>
        <fullName evidence="3">histidine kinase</fullName>
        <ecNumber evidence="3">2.7.13.3</ecNumber>
    </recommendedName>
</protein>
<dbReference type="GO" id="GO:0007234">
    <property type="term" value="P:osmosensory signaling via phosphorelay pathway"/>
    <property type="evidence" value="ECO:0007669"/>
    <property type="project" value="TreeGrafter"/>
</dbReference>
<dbReference type="Pfam" id="PF00512">
    <property type="entry name" value="HisKA"/>
    <property type="match status" value="1"/>
</dbReference>
<evidence type="ECO:0000256" key="9">
    <source>
        <dbReference type="ARBA" id="ARBA00022840"/>
    </source>
</evidence>
<reference evidence="14" key="2">
    <citation type="journal article" date="2021" name="PeerJ">
        <title>Extensive microbial diversity within the chicken gut microbiome revealed by metagenomics and culture.</title>
        <authorList>
            <person name="Gilroy R."/>
            <person name="Ravi A."/>
            <person name="Getino M."/>
            <person name="Pursley I."/>
            <person name="Horton D.L."/>
            <person name="Alikhan N.F."/>
            <person name="Baker D."/>
            <person name="Gharbi K."/>
            <person name="Hall N."/>
            <person name="Watson M."/>
            <person name="Adriaenssens E.M."/>
            <person name="Foster-Nyarko E."/>
            <person name="Jarju S."/>
            <person name="Secka A."/>
            <person name="Antonio M."/>
            <person name="Oren A."/>
            <person name="Chaudhuri R.R."/>
            <person name="La Ragione R."/>
            <person name="Hildebrand F."/>
            <person name="Pallen M.J."/>
        </authorList>
    </citation>
    <scope>NUCLEOTIDE SEQUENCE</scope>
    <source>
        <strain evidence="14">CHK158-818</strain>
    </source>
</reference>
<keyword evidence="9" id="KW-0067">ATP-binding</keyword>
<evidence type="ECO:0000313" key="15">
    <source>
        <dbReference type="Proteomes" id="UP000824112"/>
    </source>
</evidence>
<dbReference type="CDD" id="cd00075">
    <property type="entry name" value="HATPase"/>
    <property type="match status" value="1"/>
</dbReference>
<dbReference type="PRINTS" id="PR00344">
    <property type="entry name" value="BCTRLSENSOR"/>
</dbReference>
<dbReference type="PANTHER" id="PTHR42878:SF13">
    <property type="entry name" value="HISTIDINE KINASE"/>
    <property type="match status" value="1"/>
</dbReference>
<dbReference type="SUPFAM" id="SSF47384">
    <property type="entry name" value="Homodimeric domain of signal transducing histidine kinase"/>
    <property type="match status" value="1"/>
</dbReference>
<keyword evidence="5" id="KW-0597">Phosphoprotein</keyword>
<organism evidence="14 15">
    <name type="scientific">Candidatus Gallibacteroides avistercoris</name>
    <dbReference type="NCBI Taxonomy" id="2840833"/>
    <lineage>
        <taxon>Bacteria</taxon>
        <taxon>Pseudomonadati</taxon>
        <taxon>Bacteroidota</taxon>
        <taxon>Bacteroidia</taxon>
        <taxon>Bacteroidales</taxon>
        <taxon>Bacteroidaceae</taxon>
        <taxon>Bacteroidaceae incertae sedis</taxon>
        <taxon>Candidatus Gallibacteroides</taxon>
    </lineage>
</organism>
<dbReference type="AlphaFoldDB" id="A0A9D1M8E2"/>
<comment type="caution">
    <text evidence="14">The sequence shown here is derived from an EMBL/GenBank/DDBJ whole genome shotgun (WGS) entry which is preliminary data.</text>
</comment>
<dbReference type="GO" id="GO:0000155">
    <property type="term" value="F:phosphorelay sensor kinase activity"/>
    <property type="evidence" value="ECO:0007669"/>
    <property type="project" value="InterPro"/>
</dbReference>
<comment type="catalytic activity">
    <reaction evidence="1">
        <text>ATP + protein L-histidine = ADP + protein N-phospho-L-histidine.</text>
        <dbReference type="EC" id="2.7.13.3"/>
    </reaction>
</comment>
<dbReference type="GO" id="GO:0000156">
    <property type="term" value="F:phosphorelay response regulator activity"/>
    <property type="evidence" value="ECO:0007669"/>
    <property type="project" value="TreeGrafter"/>
</dbReference>
<dbReference type="PANTHER" id="PTHR42878">
    <property type="entry name" value="TWO-COMPONENT HISTIDINE KINASE"/>
    <property type="match status" value="1"/>
</dbReference>
<keyword evidence="6" id="KW-0808">Transferase</keyword>
<dbReference type="InterPro" id="IPR003661">
    <property type="entry name" value="HisK_dim/P_dom"/>
</dbReference>
<feature type="transmembrane region" description="Helical" evidence="12">
    <location>
        <begin position="6"/>
        <end position="25"/>
    </location>
</feature>
<name>A0A9D1M8E2_9BACT</name>
<gene>
    <name evidence="14" type="ORF">IAB03_08025</name>
</gene>
<evidence type="ECO:0000313" key="14">
    <source>
        <dbReference type="EMBL" id="HIU55735.1"/>
    </source>
</evidence>